<proteinExistence type="predicted"/>
<comment type="caution">
    <text evidence="1">The sequence shown here is derived from an EMBL/GenBank/DDBJ whole genome shotgun (WGS) entry which is preliminary data.</text>
</comment>
<protein>
    <submittedName>
        <fullName evidence="1">Capsid protein</fullName>
    </submittedName>
</protein>
<dbReference type="RefSeq" id="WP_313763604.1">
    <property type="nucleotide sequence ID" value="NZ_BAAAVH010000087.1"/>
</dbReference>
<evidence type="ECO:0000313" key="1">
    <source>
        <dbReference type="EMBL" id="MFC5884502.1"/>
    </source>
</evidence>
<dbReference type="EMBL" id="JBHSOD010000005">
    <property type="protein sequence ID" value="MFC5884502.1"/>
    <property type="molecule type" value="Genomic_DNA"/>
</dbReference>
<name>A0ABW1ES98_9ACTN</name>
<gene>
    <name evidence="1" type="ORF">ACFP0N_05795</name>
</gene>
<reference evidence="2" key="1">
    <citation type="journal article" date="2019" name="Int. J. Syst. Evol. Microbiol.">
        <title>The Global Catalogue of Microorganisms (GCM) 10K type strain sequencing project: providing services to taxonomists for standard genome sequencing and annotation.</title>
        <authorList>
            <consortium name="The Broad Institute Genomics Platform"/>
            <consortium name="The Broad Institute Genome Sequencing Center for Infectious Disease"/>
            <person name="Wu L."/>
            <person name="Ma J."/>
        </authorList>
    </citation>
    <scope>NUCLEOTIDE SEQUENCE [LARGE SCALE GENOMIC DNA]</scope>
    <source>
        <strain evidence="2">CGMCC 4.1469</strain>
    </source>
</reference>
<organism evidence="1 2">
    <name type="scientific">Kitasatospora aburaviensis</name>
    <dbReference type="NCBI Taxonomy" id="67265"/>
    <lineage>
        <taxon>Bacteria</taxon>
        <taxon>Bacillati</taxon>
        <taxon>Actinomycetota</taxon>
        <taxon>Actinomycetes</taxon>
        <taxon>Kitasatosporales</taxon>
        <taxon>Streptomycetaceae</taxon>
        <taxon>Kitasatospora</taxon>
    </lineage>
</organism>
<evidence type="ECO:0000313" key="2">
    <source>
        <dbReference type="Proteomes" id="UP001596067"/>
    </source>
</evidence>
<keyword evidence="2" id="KW-1185">Reference proteome</keyword>
<accession>A0ABW1ES98</accession>
<dbReference type="Proteomes" id="UP001596067">
    <property type="component" value="Unassembled WGS sequence"/>
</dbReference>
<sequence>MPLPTGDMAWPPTDPAVQESMADWDAWYSSDPDRLVERYRLRGEKGYQNRPSQLRGGVVGRFARWWWGQPTALGEKRTKVHVPLAGDIARTSSDLLFSEPPRITAEAGGDTQDQIETLMATSLYPTLLEGGEVGAALGGTYYRVSWDTTVSDRPWITTVAADGAWPEFRYGQLLAVTFWRVVCLDSETYWRHLERHERGVILHGLYKGSRDRLGKQMPLSAQDDTKDLQPVIETGAPGHLTASYAPNVRPARGWRHIPSAAYLGQSDYQGIEGIMDALDETWSSWMRDLRLGKGRITLSGQYLTSNGVGNGVSADLDREVYDGLNIPPTNDGGITVSQFAIRVAEHRETAQSLVEQAVRQAGYSAASFGAVGDGTAVTATEIRARQGRSMTTRARKALYQAPAIADITAAWLAVMSGPLFSVPGLVVERPRVEFQDSVQEDPKVAAETINLLDQAGAVSTEIKVRMAHTDWDDDQVGAEVARIIAETDRAPLADPAAIGEGGAGLEPPDVTA</sequence>